<reference evidence="14 15" key="1">
    <citation type="submission" date="2016-10" db="EMBL/GenBank/DDBJ databases">
        <authorList>
            <person name="de Groot N.N."/>
        </authorList>
    </citation>
    <scope>NUCLEOTIDE SEQUENCE [LARGE SCALE GENOMIC DNA]</scope>
    <source>
        <strain evidence="14 15">DSM 45610</strain>
    </source>
</reference>
<evidence type="ECO:0000313" key="14">
    <source>
        <dbReference type="EMBL" id="SDX29751.1"/>
    </source>
</evidence>
<dbReference type="CDD" id="cd00082">
    <property type="entry name" value="HisKA"/>
    <property type="match status" value="1"/>
</dbReference>
<keyword evidence="11" id="KW-0472">Membrane</keyword>
<dbReference type="Proteomes" id="UP000198534">
    <property type="component" value="Unassembled WGS sequence"/>
</dbReference>
<dbReference type="PANTHER" id="PTHR43065:SF10">
    <property type="entry name" value="PEROXIDE STRESS-ACTIVATED HISTIDINE KINASE MAK3"/>
    <property type="match status" value="1"/>
</dbReference>
<dbReference type="CDD" id="cd01949">
    <property type="entry name" value="GGDEF"/>
    <property type="match status" value="1"/>
</dbReference>
<keyword evidence="11" id="KW-1133">Transmembrane helix</keyword>
<dbReference type="InterPro" id="IPR003594">
    <property type="entry name" value="HATPase_dom"/>
</dbReference>
<dbReference type="STRING" id="1048340.SAMN05444487_113108"/>
<keyword evidence="4" id="KW-0808">Transferase</keyword>
<dbReference type="InterPro" id="IPR004358">
    <property type="entry name" value="Sig_transdc_His_kin-like_C"/>
</dbReference>
<feature type="domain" description="GGDEF" evidence="13">
    <location>
        <begin position="230"/>
        <end position="358"/>
    </location>
</feature>
<dbReference type="SMART" id="SM00388">
    <property type="entry name" value="HisKA"/>
    <property type="match status" value="1"/>
</dbReference>
<keyword evidence="7" id="KW-0067">ATP-binding</keyword>
<evidence type="ECO:0000256" key="11">
    <source>
        <dbReference type="SAM" id="Phobius"/>
    </source>
</evidence>
<dbReference type="NCBIfam" id="TIGR00254">
    <property type="entry name" value="GGDEF"/>
    <property type="match status" value="1"/>
</dbReference>
<dbReference type="SUPFAM" id="SSF55874">
    <property type="entry name" value="ATPase domain of HSP90 chaperone/DNA topoisomerase II/histidine kinase"/>
    <property type="match status" value="1"/>
</dbReference>
<feature type="domain" description="Histidine kinase" evidence="12">
    <location>
        <begin position="372"/>
        <end position="578"/>
    </location>
</feature>
<dbReference type="SMART" id="SM00267">
    <property type="entry name" value="GGDEF"/>
    <property type="match status" value="1"/>
</dbReference>
<feature type="region of interest" description="Disordered" evidence="10">
    <location>
        <begin position="580"/>
        <end position="604"/>
    </location>
</feature>
<keyword evidence="5" id="KW-0547">Nucleotide-binding</keyword>
<evidence type="ECO:0000256" key="8">
    <source>
        <dbReference type="ARBA" id="ARBA00023012"/>
    </source>
</evidence>
<evidence type="ECO:0000256" key="4">
    <source>
        <dbReference type="ARBA" id="ARBA00022679"/>
    </source>
</evidence>
<feature type="transmembrane region" description="Helical" evidence="11">
    <location>
        <begin position="74"/>
        <end position="92"/>
    </location>
</feature>
<proteinExistence type="predicted"/>
<dbReference type="SUPFAM" id="SSF55073">
    <property type="entry name" value="Nucleotide cyclase"/>
    <property type="match status" value="1"/>
</dbReference>
<dbReference type="AlphaFoldDB" id="A0A1H3AJY6"/>
<dbReference type="PANTHER" id="PTHR43065">
    <property type="entry name" value="SENSOR HISTIDINE KINASE"/>
    <property type="match status" value="1"/>
</dbReference>
<keyword evidence="11" id="KW-0812">Transmembrane</keyword>
<evidence type="ECO:0000256" key="7">
    <source>
        <dbReference type="ARBA" id="ARBA00022840"/>
    </source>
</evidence>
<evidence type="ECO:0000256" key="5">
    <source>
        <dbReference type="ARBA" id="ARBA00022741"/>
    </source>
</evidence>
<dbReference type="Gene3D" id="3.30.70.270">
    <property type="match status" value="1"/>
</dbReference>
<accession>A0A1H3AJY6</accession>
<sequence>MLLNHVVFLIWENIVRRRVKWGVKPLTDWLITQGGYTRGTLGFIEGSWEATAALFAVLFGLVVMRHQWAPKLPYGLYSLIVLGLLMTLDALTGDCRFMWAYLVVLGILHDQVPILKTLAYTVLFFTVHTGMKYGLNLAPNLGEISTEGVLFAFFGWMSGWMYRGHARAEEIQQENSHLLDKVDKAHSRLHEYIDELEETSRRDYLTGLYNFGGLQEQVTKSLSRCMATGHYYHVVCVDLVDFQQVNMREGIDAGDQLLVQIARQLKKNLPPLAQVARYDGDQFVVGLTGDESAMRFCLETVENVIAGLRAERSLVNVCIGTASYPGEAQSASELIRLAEHRLSIEQKRIRHQEEERRRHLEKLSAVGQLAAGLAHEIRNPLTSIRGFIQISATESPEVKKWESIMLPEIDRINDLLKQFLHLSETRPARHTLFNLDRLIDDVLQLLNPKAILMGHDLTPQPPSSPVIIEADAEQIKQVLINLVQNGLEALADKGVVFVRWKEMRDRISIRVQDTGSGIPPEYMSRIFDPFFTTKGDGSGMGLSICHRIISEHGGQVHVTSQPGSGRGTTFNIHLPIRQVVKDDHGDGDPGGLPPKSTTNRSEVVDRLNMLNASPS</sequence>
<keyword evidence="15" id="KW-1185">Reference proteome</keyword>
<keyword evidence="8" id="KW-0902">Two-component regulatory system</keyword>
<dbReference type="Gene3D" id="3.30.565.10">
    <property type="entry name" value="Histidine kinase-like ATPase, C-terminal domain"/>
    <property type="match status" value="1"/>
</dbReference>
<name>A0A1H3AJY6_9BACL</name>
<feature type="coiled-coil region" evidence="9">
    <location>
        <begin position="168"/>
        <end position="202"/>
    </location>
</feature>
<dbReference type="PROSITE" id="PS50109">
    <property type="entry name" value="HIS_KIN"/>
    <property type="match status" value="1"/>
</dbReference>
<dbReference type="Pfam" id="PF02518">
    <property type="entry name" value="HATPase_c"/>
    <property type="match status" value="1"/>
</dbReference>
<evidence type="ECO:0000256" key="10">
    <source>
        <dbReference type="SAM" id="MobiDB-lite"/>
    </source>
</evidence>
<organism evidence="14 15">
    <name type="scientific">Marininema mesophilum</name>
    <dbReference type="NCBI Taxonomy" id="1048340"/>
    <lineage>
        <taxon>Bacteria</taxon>
        <taxon>Bacillati</taxon>
        <taxon>Bacillota</taxon>
        <taxon>Bacilli</taxon>
        <taxon>Bacillales</taxon>
        <taxon>Thermoactinomycetaceae</taxon>
        <taxon>Marininema</taxon>
    </lineage>
</organism>
<evidence type="ECO:0000256" key="3">
    <source>
        <dbReference type="ARBA" id="ARBA00022553"/>
    </source>
</evidence>
<keyword evidence="3" id="KW-0597">Phosphoprotein</keyword>
<feature type="transmembrane region" description="Helical" evidence="11">
    <location>
        <begin position="48"/>
        <end position="68"/>
    </location>
</feature>
<keyword evidence="9" id="KW-0175">Coiled coil</keyword>
<dbReference type="PRINTS" id="PR00344">
    <property type="entry name" value="BCTRLSENSOR"/>
</dbReference>
<evidence type="ECO:0000256" key="1">
    <source>
        <dbReference type="ARBA" id="ARBA00000085"/>
    </source>
</evidence>
<evidence type="ECO:0000313" key="15">
    <source>
        <dbReference type="Proteomes" id="UP000198534"/>
    </source>
</evidence>
<dbReference type="GO" id="GO:0005524">
    <property type="term" value="F:ATP binding"/>
    <property type="evidence" value="ECO:0007669"/>
    <property type="project" value="UniProtKB-KW"/>
</dbReference>
<dbReference type="Gene3D" id="1.10.287.130">
    <property type="match status" value="1"/>
</dbReference>
<evidence type="ECO:0000256" key="9">
    <source>
        <dbReference type="SAM" id="Coils"/>
    </source>
</evidence>
<dbReference type="Pfam" id="PF00512">
    <property type="entry name" value="HisKA"/>
    <property type="match status" value="1"/>
</dbReference>
<dbReference type="EMBL" id="FNNQ01000013">
    <property type="protein sequence ID" value="SDX29751.1"/>
    <property type="molecule type" value="Genomic_DNA"/>
</dbReference>
<dbReference type="InterPro" id="IPR036890">
    <property type="entry name" value="HATPase_C_sf"/>
</dbReference>
<evidence type="ECO:0000259" key="13">
    <source>
        <dbReference type="PROSITE" id="PS50887"/>
    </source>
</evidence>
<dbReference type="SUPFAM" id="SSF47384">
    <property type="entry name" value="Homodimeric domain of signal transducing histidine kinase"/>
    <property type="match status" value="1"/>
</dbReference>
<keyword evidence="6" id="KW-0418">Kinase</keyword>
<dbReference type="InterPro" id="IPR000160">
    <property type="entry name" value="GGDEF_dom"/>
</dbReference>
<evidence type="ECO:0000256" key="6">
    <source>
        <dbReference type="ARBA" id="ARBA00022777"/>
    </source>
</evidence>
<comment type="catalytic activity">
    <reaction evidence="1">
        <text>ATP + protein L-histidine = ADP + protein N-phospho-L-histidine.</text>
        <dbReference type="EC" id="2.7.13.3"/>
    </reaction>
</comment>
<dbReference type="InterPro" id="IPR005467">
    <property type="entry name" value="His_kinase_dom"/>
</dbReference>
<dbReference type="SMART" id="SM00387">
    <property type="entry name" value="HATPase_c"/>
    <property type="match status" value="1"/>
</dbReference>
<dbReference type="PROSITE" id="PS50887">
    <property type="entry name" value="GGDEF"/>
    <property type="match status" value="1"/>
</dbReference>
<dbReference type="OrthoDB" id="9815750at2"/>
<dbReference type="InterPro" id="IPR043128">
    <property type="entry name" value="Rev_trsase/Diguanyl_cyclase"/>
</dbReference>
<dbReference type="GO" id="GO:0000155">
    <property type="term" value="F:phosphorelay sensor kinase activity"/>
    <property type="evidence" value="ECO:0007669"/>
    <property type="project" value="InterPro"/>
</dbReference>
<evidence type="ECO:0000259" key="12">
    <source>
        <dbReference type="PROSITE" id="PS50109"/>
    </source>
</evidence>
<protein>
    <recommendedName>
        <fullName evidence="2">histidine kinase</fullName>
        <ecNumber evidence="2">2.7.13.3</ecNumber>
    </recommendedName>
</protein>
<gene>
    <name evidence="14" type="ORF">SAMN05444487_113108</name>
</gene>
<dbReference type="InterPro" id="IPR036097">
    <property type="entry name" value="HisK_dim/P_sf"/>
</dbReference>
<dbReference type="InterPro" id="IPR029787">
    <property type="entry name" value="Nucleotide_cyclase"/>
</dbReference>
<dbReference type="EC" id="2.7.13.3" evidence="2"/>
<dbReference type="Pfam" id="PF00990">
    <property type="entry name" value="GGDEF"/>
    <property type="match status" value="1"/>
</dbReference>
<dbReference type="InterPro" id="IPR003661">
    <property type="entry name" value="HisK_dim/P_dom"/>
</dbReference>
<evidence type="ECO:0000256" key="2">
    <source>
        <dbReference type="ARBA" id="ARBA00012438"/>
    </source>
</evidence>